<dbReference type="AlphaFoldDB" id="A0AAX0VR21"/>
<dbReference type="EMBL" id="PJCQ01000027">
    <property type="protein sequence ID" value="PLV14770.1"/>
    <property type="molecule type" value="Genomic_DNA"/>
</dbReference>
<comment type="caution">
    <text evidence="1">The sequence shown here is derived from an EMBL/GenBank/DDBJ whole genome shotgun (WGS) entry which is preliminary data.</text>
</comment>
<proteinExistence type="predicted"/>
<accession>A0AAX0VR21</accession>
<organism evidence="1 4">
    <name type="scientific">Pseudomonas guariconensis</name>
    <dbReference type="NCBI Taxonomy" id="1288410"/>
    <lineage>
        <taxon>Bacteria</taxon>
        <taxon>Pseudomonadati</taxon>
        <taxon>Pseudomonadota</taxon>
        <taxon>Gammaproteobacteria</taxon>
        <taxon>Pseudomonadales</taxon>
        <taxon>Pseudomonadaceae</taxon>
        <taxon>Pseudomonas</taxon>
    </lineage>
</organism>
<dbReference type="EMBL" id="PJCP01000003">
    <property type="protein sequence ID" value="PLV25319.1"/>
    <property type="molecule type" value="Genomic_DNA"/>
</dbReference>
<evidence type="ECO:0000313" key="4">
    <source>
        <dbReference type="Proteomes" id="UP000234878"/>
    </source>
</evidence>
<keyword evidence="3" id="KW-1185">Reference proteome</keyword>
<protein>
    <submittedName>
        <fullName evidence="1">Uncharacterized protein</fullName>
    </submittedName>
</protein>
<evidence type="ECO:0000313" key="1">
    <source>
        <dbReference type="EMBL" id="PLV14770.1"/>
    </source>
</evidence>
<dbReference type="Proteomes" id="UP000234839">
    <property type="component" value="Unassembled WGS sequence"/>
</dbReference>
<sequence>MSNDAYLQTGQQPNYHLCYRTILCAMDERYDIRGYVLAEMVKTCLKHRACLSATQRECFMRYAQPEAITYLENITADLLFGPQGRFSPEEYHYSKPADSNQFRGLC</sequence>
<dbReference type="Proteomes" id="UP000234878">
    <property type="component" value="Unassembled WGS sequence"/>
</dbReference>
<name>A0AAX0VR21_9PSED</name>
<dbReference type="RefSeq" id="WP_102082525.1">
    <property type="nucleotide sequence ID" value="NZ_PJCP01000003.1"/>
</dbReference>
<reference evidence="3 4" key="1">
    <citation type="submission" date="2017-12" db="EMBL/GenBank/DDBJ databases">
        <title>Detection of the carbapenemase gene blaVIM-5 in members of the Pseudomonas putida group isolated from polluted Nigerian wetlands.</title>
        <authorList>
            <person name="Adelowo O."/>
            <person name="Vollmers J."/>
            <person name="Maeusezahl I."/>
            <person name="Kaster A.-K."/>
            <person name="Mueller J.A."/>
        </authorList>
    </citation>
    <scope>NUCLEOTIDE SEQUENCE [LARGE SCALE GENOMIC DNA]</scope>
    <source>
        <strain evidence="2 3">MR119</strain>
        <strain evidence="1 4">MR144</strain>
    </source>
</reference>
<gene>
    <name evidence="1" type="ORF">CXG49_22925</name>
    <name evidence="2" type="ORF">CXG53_06020</name>
</gene>
<evidence type="ECO:0000313" key="2">
    <source>
        <dbReference type="EMBL" id="PLV25319.1"/>
    </source>
</evidence>
<evidence type="ECO:0000313" key="3">
    <source>
        <dbReference type="Proteomes" id="UP000234839"/>
    </source>
</evidence>